<organism evidence="1 2">
    <name type="scientific">Neophaeococcomyces mojaviensis</name>
    <dbReference type="NCBI Taxonomy" id="3383035"/>
    <lineage>
        <taxon>Eukaryota</taxon>
        <taxon>Fungi</taxon>
        <taxon>Dikarya</taxon>
        <taxon>Ascomycota</taxon>
        <taxon>Pezizomycotina</taxon>
        <taxon>Eurotiomycetes</taxon>
        <taxon>Chaetothyriomycetidae</taxon>
        <taxon>Chaetothyriales</taxon>
        <taxon>Chaetothyriales incertae sedis</taxon>
        <taxon>Neophaeococcomyces</taxon>
    </lineage>
</organism>
<name>A0ACC3A5P0_9EURO</name>
<dbReference type="Proteomes" id="UP001172386">
    <property type="component" value="Unassembled WGS sequence"/>
</dbReference>
<reference evidence="1" key="1">
    <citation type="submission" date="2022-10" db="EMBL/GenBank/DDBJ databases">
        <title>Culturing micro-colonial fungi from biological soil crusts in the Mojave desert and describing Neophaeococcomyces mojavensis, and introducing the new genera and species Taxawa tesnikishii.</title>
        <authorList>
            <person name="Kurbessoian T."/>
            <person name="Stajich J.E."/>
        </authorList>
    </citation>
    <scope>NUCLEOTIDE SEQUENCE</scope>
    <source>
        <strain evidence="1">JES_112</strain>
    </source>
</reference>
<accession>A0ACC3A5P0</accession>
<evidence type="ECO:0000313" key="2">
    <source>
        <dbReference type="Proteomes" id="UP001172386"/>
    </source>
</evidence>
<dbReference type="EMBL" id="JAPDRQ010000097">
    <property type="protein sequence ID" value="KAJ9655411.1"/>
    <property type="molecule type" value="Genomic_DNA"/>
</dbReference>
<proteinExistence type="predicted"/>
<keyword evidence="2" id="KW-1185">Reference proteome</keyword>
<comment type="caution">
    <text evidence="1">The sequence shown here is derived from an EMBL/GenBank/DDBJ whole genome shotgun (WGS) entry which is preliminary data.</text>
</comment>
<evidence type="ECO:0000313" key="1">
    <source>
        <dbReference type="EMBL" id="KAJ9655411.1"/>
    </source>
</evidence>
<protein>
    <submittedName>
        <fullName evidence="1">Uncharacterized protein</fullName>
    </submittedName>
</protein>
<sequence length="409" mass="46207">MLGFESIARVLVLLVGLNLLYVVVRIIYNIFLHPLRHYPGPPIWCAARLTWVLALQRGYLHRDLLDLHNKYGPIVRIAPDELSYVDPRAWKDIYVSGGSRPGHPPIERNGIWFRKQRHDEPYSILGNNEDAHARYRRAFAASFNEKAVNDQSPLIEKYVDLMIQRFRSMVGTGGNSTTIDIVSWLNFVTFDISGDLSFGESFGSTKKGEPHAWVEIACRFGKGIALVASLNYYAPLQKLLKYTMPATVRQKMIYHRELSTQKVRQRLQLHKERADFVQSVLKYNQEKAEKVTSNELELNMSVFVFAGSETTSTTMAAVFFNLLKTPAAMSRVTEEVRSAFAHEREIDVASVSKLEYLNAVINEGMRLGPASAIAVPRIVPALGERICGRRVPGGVRQASLFGRASYTNF</sequence>
<gene>
    <name evidence="1" type="ORF">H2198_005715</name>
</gene>